<name>A0ABU7Z0T2_9GAMM</name>
<dbReference type="CDD" id="cd16343">
    <property type="entry name" value="LMWPTP"/>
    <property type="match status" value="1"/>
</dbReference>
<proteinExistence type="inferred from homology"/>
<evidence type="ECO:0000259" key="5">
    <source>
        <dbReference type="SMART" id="SM00226"/>
    </source>
</evidence>
<evidence type="ECO:0000313" key="7">
    <source>
        <dbReference type="Proteomes" id="UP001355056"/>
    </source>
</evidence>
<dbReference type="SMART" id="SM00226">
    <property type="entry name" value="LMWPc"/>
    <property type="match status" value="1"/>
</dbReference>
<accession>A0ABU7Z0T2</accession>
<keyword evidence="3 6" id="KW-0378">Hydrolase</keyword>
<sequence length="153" mass="16634">MRLLLVCLGNICRSPMAEGVLRARIEAAGLGGRIELDSVGTGDWHVGNCPDHRAIATAADHGVDITRLRGRQLASSDFAHFDWLLCADRANLLDVRTLAPDATARAKVALLLDWAGVESDGEIPDPYTGGPREFEHVWGLLDRTADGVVRRLR</sequence>
<dbReference type="Proteomes" id="UP001355056">
    <property type="component" value="Unassembled WGS sequence"/>
</dbReference>
<dbReference type="PANTHER" id="PTHR11717:SF7">
    <property type="entry name" value="LOW MOLECULAR WEIGHT PHOSPHOTYROSINE PROTEIN PHOSPHATASE"/>
    <property type="match status" value="1"/>
</dbReference>
<keyword evidence="4" id="KW-0904">Protein phosphatase</keyword>
<dbReference type="PRINTS" id="PR00719">
    <property type="entry name" value="LMWPTPASE"/>
</dbReference>
<dbReference type="InterPro" id="IPR050438">
    <property type="entry name" value="LMW_PTPase"/>
</dbReference>
<keyword evidence="7" id="KW-1185">Reference proteome</keyword>
<dbReference type="RefSeq" id="WP_332617807.1">
    <property type="nucleotide sequence ID" value="NZ_JAXGFP010000006.1"/>
</dbReference>
<evidence type="ECO:0000256" key="4">
    <source>
        <dbReference type="ARBA" id="ARBA00022912"/>
    </source>
</evidence>
<dbReference type="InterPro" id="IPR023485">
    <property type="entry name" value="Ptyr_pPase"/>
</dbReference>
<evidence type="ECO:0000256" key="3">
    <source>
        <dbReference type="ARBA" id="ARBA00022801"/>
    </source>
</evidence>
<evidence type="ECO:0000256" key="2">
    <source>
        <dbReference type="ARBA" id="ARBA00013064"/>
    </source>
</evidence>
<protein>
    <recommendedName>
        <fullName evidence="2">protein-tyrosine-phosphatase</fullName>
        <ecNumber evidence="2">3.1.3.48</ecNumber>
    </recommendedName>
</protein>
<dbReference type="EC" id="3.1.3.48" evidence="2"/>
<dbReference type="Gene3D" id="3.40.50.2300">
    <property type="match status" value="1"/>
</dbReference>
<dbReference type="SUPFAM" id="SSF52788">
    <property type="entry name" value="Phosphotyrosine protein phosphatases I"/>
    <property type="match status" value="1"/>
</dbReference>
<evidence type="ECO:0000256" key="1">
    <source>
        <dbReference type="ARBA" id="ARBA00011063"/>
    </source>
</evidence>
<dbReference type="EMBL" id="JAXGFP010000006">
    <property type="protein sequence ID" value="MEG3184796.1"/>
    <property type="molecule type" value="Genomic_DNA"/>
</dbReference>
<comment type="similarity">
    <text evidence="1">Belongs to the low molecular weight phosphotyrosine protein phosphatase family.</text>
</comment>
<dbReference type="Pfam" id="PF01451">
    <property type="entry name" value="LMWPc"/>
    <property type="match status" value="1"/>
</dbReference>
<evidence type="ECO:0000313" key="6">
    <source>
        <dbReference type="EMBL" id="MEG3184796.1"/>
    </source>
</evidence>
<feature type="domain" description="Phosphotyrosine protein phosphatase I" evidence="5">
    <location>
        <begin position="1"/>
        <end position="151"/>
    </location>
</feature>
<dbReference type="PANTHER" id="PTHR11717">
    <property type="entry name" value="LOW MOLECULAR WEIGHT PROTEIN TYROSINE PHOSPHATASE"/>
    <property type="match status" value="1"/>
</dbReference>
<dbReference type="InterPro" id="IPR017867">
    <property type="entry name" value="Tyr_phospatase_low_mol_wt"/>
</dbReference>
<organism evidence="6 7">
    <name type="scientific">Novilysobacter erysipheiresistens</name>
    <dbReference type="NCBI Taxonomy" id="1749332"/>
    <lineage>
        <taxon>Bacteria</taxon>
        <taxon>Pseudomonadati</taxon>
        <taxon>Pseudomonadota</taxon>
        <taxon>Gammaproteobacteria</taxon>
        <taxon>Lysobacterales</taxon>
        <taxon>Lysobacteraceae</taxon>
        <taxon>Novilysobacter</taxon>
    </lineage>
</organism>
<gene>
    <name evidence="6" type="ORF">SNE34_12355</name>
</gene>
<reference evidence="6 7" key="1">
    <citation type="journal article" date="2016" name="Int. J. Syst. Evol. Microbiol.">
        <title>Lysobacter erysipheiresistens sp. nov., an antagonist of powdery mildew, isolated from tobacco-cultivated soil.</title>
        <authorList>
            <person name="Xie B."/>
            <person name="Li T."/>
            <person name="Lin X."/>
            <person name="Wang C.J."/>
            <person name="Chen Y.J."/>
            <person name="Liu W.J."/>
            <person name="Zhao Z.W."/>
        </authorList>
    </citation>
    <scope>NUCLEOTIDE SEQUENCE [LARGE SCALE GENOMIC DNA]</scope>
    <source>
        <strain evidence="6 7">RS-LYSO-3</strain>
    </source>
</reference>
<dbReference type="InterPro" id="IPR036196">
    <property type="entry name" value="Ptyr_pPase_sf"/>
</dbReference>
<dbReference type="GO" id="GO:0004725">
    <property type="term" value="F:protein tyrosine phosphatase activity"/>
    <property type="evidence" value="ECO:0007669"/>
    <property type="project" value="UniProtKB-EC"/>
</dbReference>
<comment type="caution">
    <text evidence="6">The sequence shown here is derived from an EMBL/GenBank/DDBJ whole genome shotgun (WGS) entry which is preliminary data.</text>
</comment>